<dbReference type="InterPro" id="IPR050210">
    <property type="entry name" value="tRNA_Adenine-N(6)_MTase"/>
</dbReference>
<sequence>MKESYQIPNLTDEQISLIKAEERVDYLFREGKYIIQSSYFFPFSIDAILLADFVVFPRRRKLKIIDFCCGGGIIPLLLSNRTDQKIVGIEFQADIVDMAQRSVALNGLQEQLEIIQGDINDLKKPERLYDVVTCNPPFFTVNESFQLRELDSHAIARHEIKLTLKQWVSKAALVLREKGKLFIVYRPNRLDDLIETLVAHQFAVNRLRFVYPKSDLNANMVLIEAIYRGGRQGVKVEPGLVVHQADGSYTDVMKGIYFGNKQ</sequence>
<evidence type="ECO:0000313" key="2">
    <source>
        <dbReference type="EMBL" id="MBG9987137.1"/>
    </source>
</evidence>
<reference evidence="2 3" key="1">
    <citation type="submission" date="2020-07" db="EMBL/GenBank/DDBJ databases">
        <title>Facklamia lactis sp. nov., isolated from raw milk.</title>
        <authorList>
            <person name="Doll E.V."/>
            <person name="Huptas C."/>
            <person name="Staib L."/>
            <person name="Wenning M."/>
            <person name="Scherer S."/>
        </authorList>
    </citation>
    <scope>NUCLEOTIDE SEQUENCE [LARGE SCALE GENOMIC DNA]</scope>
    <source>
        <strain evidence="2 3">DSM 111018</strain>
    </source>
</reference>
<protein>
    <submittedName>
        <fullName evidence="2">tRNA1(Val) (Adenine(37)-N6)-methyltransferase</fullName>
    </submittedName>
</protein>
<dbReference type="RefSeq" id="WP_197116056.1">
    <property type="nucleotide sequence ID" value="NZ_JACBXQ010000006.1"/>
</dbReference>
<dbReference type="PANTHER" id="PTHR47739:SF1">
    <property type="entry name" value="TRNA1(VAL) (ADENINE(37)-N6)-METHYLTRANSFERASE"/>
    <property type="match status" value="1"/>
</dbReference>
<dbReference type="CDD" id="cd02440">
    <property type="entry name" value="AdoMet_MTases"/>
    <property type="match status" value="1"/>
</dbReference>
<evidence type="ECO:0000259" key="1">
    <source>
        <dbReference type="Pfam" id="PF05175"/>
    </source>
</evidence>
<gene>
    <name evidence="2" type="ORF">HZY91_09680</name>
</gene>
<dbReference type="PANTHER" id="PTHR47739">
    <property type="entry name" value="TRNA1(VAL) (ADENINE(37)-N6)-METHYLTRANSFERASE"/>
    <property type="match status" value="1"/>
</dbReference>
<dbReference type="Gene3D" id="3.40.50.150">
    <property type="entry name" value="Vaccinia Virus protein VP39"/>
    <property type="match status" value="1"/>
</dbReference>
<dbReference type="InterPro" id="IPR007848">
    <property type="entry name" value="Small_mtfrase_dom"/>
</dbReference>
<organism evidence="2 3">
    <name type="scientific">Facklamia lactis</name>
    <dbReference type="NCBI Taxonomy" id="2749967"/>
    <lineage>
        <taxon>Bacteria</taxon>
        <taxon>Bacillati</taxon>
        <taxon>Bacillota</taxon>
        <taxon>Bacilli</taxon>
        <taxon>Lactobacillales</taxon>
        <taxon>Aerococcaceae</taxon>
        <taxon>Facklamia</taxon>
    </lineage>
</organism>
<name>A0ABS0LT60_9LACT</name>
<dbReference type="EMBL" id="JACBXQ010000006">
    <property type="protein sequence ID" value="MBG9987137.1"/>
    <property type="molecule type" value="Genomic_DNA"/>
</dbReference>
<evidence type="ECO:0000313" key="3">
    <source>
        <dbReference type="Proteomes" id="UP000721415"/>
    </source>
</evidence>
<accession>A0ABS0LT60</accession>
<dbReference type="Proteomes" id="UP000721415">
    <property type="component" value="Unassembled WGS sequence"/>
</dbReference>
<feature type="domain" description="Methyltransferase small" evidence="1">
    <location>
        <begin position="56"/>
        <end position="187"/>
    </location>
</feature>
<dbReference type="Pfam" id="PF05175">
    <property type="entry name" value="MTS"/>
    <property type="match status" value="1"/>
</dbReference>
<proteinExistence type="predicted"/>
<dbReference type="InterPro" id="IPR029063">
    <property type="entry name" value="SAM-dependent_MTases_sf"/>
</dbReference>
<comment type="caution">
    <text evidence="2">The sequence shown here is derived from an EMBL/GenBank/DDBJ whole genome shotgun (WGS) entry which is preliminary data.</text>
</comment>
<dbReference type="SUPFAM" id="SSF53335">
    <property type="entry name" value="S-adenosyl-L-methionine-dependent methyltransferases"/>
    <property type="match status" value="1"/>
</dbReference>
<keyword evidence="3" id="KW-1185">Reference proteome</keyword>